<dbReference type="WBParaSite" id="PgR125_g001_t07">
    <property type="protein sequence ID" value="PgR125_g001_t07"/>
    <property type="gene ID" value="PgR125_g001"/>
</dbReference>
<organism evidence="1 2">
    <name type="scientific">Parascaris univalens</name>
    <name type="common">Nematode worm</name>
    <dbReference type="NCBI Taxonomy" id="6257"/>
    <lineage>
        <taxon>Eukaryota</taxon>
        <taxon>Metazoa</taxon>
        <taxon>Ecdysozoa</taxon>
        <taxon>Nematoda</taxon>
        <taxon>Chromadorea</taxon>
        <taxon>Rhabditida</taxon>
        <taxon>Spirurina</taxon>
        <taxon>Ascaridomorpha</taxon>
        <taxon>Ascaridoidea</taxon>
        <taxon>Ascarididae</taxon>
        <taxon>Parascaris</taxon>
    </lineage>
</organism>
<name>A0A915CDZ4_PARUN</name>
<proteinExistence type="predicted"/>
<reference evidence="2" key="1">
    <citation type="submission" date="2022-11" db="UniProtKB">
        <authorList>
            <consortium name="WormBaseParasite"/>
        </authorList>
    </citation>
    <scope>IDENTIFICATION</scope>
</reference>
<protein>
    <submittedName>
        <fullName evidence="2">CHK kinase-like domain-containing protein</fullName>
    </submittedName>
</protein>
<accession>A0A915CDZ4</accession>
<dbReference type="Proteomes" id="UP000887569">
    <property type="component" value="Unplaced"/>
</dbReference>
<evidence type="ECO:0000313" key="2">
    <source>
        <dbReference type="WBParaSite" id="PgR125_g001_t07"/>
    </source>
</evidence>
<sequence length="53" mass="6408">MKLQFEGLHEAKGYMSQIMRAYPDWEGEQLPESFIIKVTDFRILLEFTFKTMY</sequence>
<keyword evidence="1" id="KW-1185">Reference proteome</keyword>
<dbReference type="AlphaFoldDB" id="A0A915CDZ4"/>
<evidence type="ECO:0000313" key="1">
    <source>
        <dbReference type="Proteomes" id="UP000887569"/>
    </source>
</evidence>